<evidence type="ECO:0000256" key="1">
    <source>
        <dbReference type="SAM" id="MobiDB-lite"/>
    </source>
</evidence>
<dbReference type="EMBL" id="JBHMCA010000041">
    <property type="protein sequence ID" value="MFB9445190.1"/>
    <property type="molecule type" value="Genomic_DNA"/>
</dbReference>
<feature type="region of interest" description="Disordered" evidence="1">
    <location>
        <begin position="47"/>
        <end position="98"/>
    </location>
</feature>
<comment type="caution">
    <text evidence="2">The sequence shown here is derived from an EMBL/GenBank/DDBJ whole genome shotgun (WGS) entry which is preliminary data.</text>
</comment>
<accession>A0ABV5M8M4</accession>
<evidence type="ECO:0008006" key="4">
    <source>
        <dbReference type="Google" id="ProtNLM"/>
    </source>
</evidence>
<keyword evidence="3" id="KW-1185">Reference proteome</keyword>
<proteinExistence type="predicted"/>
<evidence type="ECO:0000313" key="3">
    <source>
        <dbReference type="Proteomes" id="UP001589608"/>
    </source>
</evidence>
<sequence length="233" mass="24763">MLISGPRHLRPRRFAHAAPAPHRPAARRGAAAVALLAVATFTLAASLTAPGPPPVRSQPVVVAERSTEAPASRGETRTAPPSPAPAPTAVSTEPVGGLTRSEMDNALAIVEVAKRERLPKRAAVVALATALQESHLRNLANPNLPESLVRPNQGVGYDYDSVGLFQQRPNWGSVDQLMDPHESARRFYSALTGIPGWGDYAVTVAAQMVQRSAFPDAYAKWESLATQIADATM</sequence>
<gene>
    <name evidence="2" type="ORF">ACFFTR_19120</name>
</gene>
<organism evidence="2 3">
    <name type="scientific">Dactylosporangium vinaceum</name>
    <dbReference type="NCBI Taxonomy" id="53362"/>
    <lineage>
        <taxon>Bacteria</taxon>
        <taxon>Bacillati</taxon>
        <taxon>Actinomycetota</taxon>
        <taxon>Actinomycetes</taxon>
        <taxon>Micromonosporales</taxon>
        <taxon>Micromonosporaceae</taxon>
        <taxon>Dactylosporangium</taxon>
    </lineage>
</organism>
<reference evidence="2 3" key="1">
    <citation type="submission" date="2024-09" db="EMBL/GenBank/DDBJ databases">
        <authorList>
            <person name="Sun Q."/>
            <person name="Mori K."/>
        </authorList>
    </citation>
    <scope>NUCLEOTIDE SEQUENCE [LARGE SCALE GENOMIC DNA]</scope>
    <source>
        <strain evidence="2 3">JCM 3307</strain>
    </source>
</reference>
<dbReference type="Proteomes" id="UP001589608">
    <property type="component" value="Unassembled WGS sequence"/>
</dbReference>
<protein>
    <recommendedName>
        <fullName evidence="4">Secreted protein</fullName>
    </recommendedName>
</protein>
<name>A0ABV5M8M4_9ACTN</name>
<dbReference type="RefSeq" id="WP_223095821.1">
    <property type="nucleotide sequence ID" value="NZ_CP061913.1"/>
</dbReference>
<feature type="region of interest" description="Disordered" evidence="1">
    <location>
        <begin position="1"/>
        <end position="23"/>
    </location>
</feature>
<evidence type="ECO:0000313" key="2">
    <source>
        <dbReference type="EMBL" id="MFB9445190.1"/>
    </source>
</evidence>